<comment type="subcellular location">
    <subcellularLocation>
        <location evidence="2">Nucleus</location>
    </subcellularLocation>
</comment>
<dbReference type="Proteomes" id="UP000186817">
    <property type="component" value="Unassembled WGS sequence"/>
</dbReference>
<keyword evidence="5" id="KW-0408">Iron</keyword>
<comment type="cofactor">
    <cofactor evidence="1">
        <name>Fe(2+)</name>
        <dbReference type="ChEBI" id="CHEBI:29033"/>
    </cofactor>
</comment>
<dbReference type="GO" id="GO:0046872">
    <property type="term" value="F:metal ion binding"/>
    <property type="evidence" value="ECO:0007669"/>
    <property type="project" value="UniProtKB-KW"/>
</dbReference>
<accession>A0A1Q9DZG6</accession>
<dbReference type="EMBL" id="LSRX01000323">
    <property type="protein sequence ID" value="OLQ00574.1"/>
    <property type="molecule type" value="Genomic_DNA"/>
</dbReference>
<dbReference type="SMART" id="SM00558">
    <property type="entry name" value="JmjC"/>
    <property type="match status" value="1"/>
</dbReference>
<feature type="compositionally biased region" description="Basic and acidic residues" evidence="7">
    <location>
        <begin position="705"/>
        <end position="717"/>
    </location>
</feature>
<evidence type="ECO:0000256" key="5">
    <source>
        <dbReference type="ARBA" id="ARBA00023004"/>
    </source>
</evidence>
<dbReference type="Gene3D" id="2.60.120.650">
    <property type="entry name" value="Cupin"/>
    <property type="match status" value="1"/>
</dbReference>
<dbReference type="PANTHER" id="PTHR12461:SF106">
    <property type="entry name" value="BIFUNCTIONAL PEPTIDASE AND ARGINYL-HYDROXYLASE JMJD5"/>
    <property type="match status" value="1"/>
</dbReference>
<feature type="region of interest" description="Disordered" evidence="7">
    <location>
        <begin position="702"/>
        <end position="722"/>
    </location>
</feature>
<evidence type="ECO:0000256" key="4">
    <source>
        <dbReference type="ARBA" id="ARBA00023002"/>
    </source>
</evidence>
<feature type="compositionally biased region" description="Polar residues" evidence="7">
    <location>
        <begin position="1053"/>
        <end position="1065"/>
    </location>
</feature>
<evidence type="ECO:0000256" key="3">
    <source>
        <dbReference type="ARBA" id="ARBA00022723"/>
    </source>
</evidence>
<name>A0A1Q9DZG6_SYMMI</name>
<feature type="domain" description="JmjC" evidence="8">
    <location>
        <begin position="250"/>
        <end position="412"/>
    </location>
</feature>
<evidence type="ECO:0000259" key="8">
    <source>
        <dbReference type="PROSITE" id="PS51184"/>
    </source>
</evidence>
<evidence type="ECO:0000313" key="10">
    <source>
        <dbReference type="Proteomes" id="UP000186817"/>
    </source>
</evidence>
<organism evidence="9 10">
    <name type="scientific">Symbiodinium microadriaticum</name>
    <name type="common">Dinoflagellate</name>
    <name type="synonym">Zooxanthella microadriatica</name>
    <dbReference type="NCBI Taxonomy" id="2951"/>
    <lineage>
        <taxon>Eukaryota</taxon>
        <taxon>Sar</taxon>
        <taxon>Alveolata</taxon>
        <taxon>Dinophyceae</taxon>
        <taxon>Suessiales</taxon>
        <taxon>Symbiodiniaceae</taxon>
        <taxon>Symbiodinium</taxon>
    </lineage>
</organism>
<comment type="caution">
    <text evidence="9">The sequence shown here is derived from an EMBL/GenBank/DDBJ whole genome shotgun (WGS) entry which is preliminary data.</text>
</comment>
<dbReference type="Pfam" id="PF13621">
    <property type="entry name" value="Cupin_8"/>
    <property type="match status" value="1"/>
</dbReference>
<proteinExistence type="predicted"/>
<dbReference type="GO" id="GO:0005634">
    <property type="term" value="C:nucleus"/>
    <property type="evidence" value="ECO:0007669"/>
    <property type="project" value="UniProtKB-SubCell"/>
</dbReference>
<gene>
    <name evidence="9" type="primary">ppm2</name>
    <name evidence="9" type="ORF">AK812_SmicGene16757</name>
</gene>
<protein>
    <submittedName>
        <fullName evidence="9">tRNA wybutosine-synthesizing protein 4</fullName>
    </submittedName>
</protein>
<dbReference type="InterPro" id="IPR003347">
    <property type="entry name" value="JmjC_dom"/>
</dbReference>
<sequence>MAQGPAAARVSGQYVAPTFPQVATCAPSRCLEEFDTEVENFAPLTVLGLWNHDLERVADECGDLGHSKARMFEATVMIYNGGHPDVGGSQMTTHWCFCAPSYCADDDAAMVVDQTDGHWGSAMFWPAVATLLLAAAIGLLSWSHNSLKDHPGLLDGATLAEAVEAARPGKFPASQLPCHALLRWTPQSLATSAPLLHDVWAKARDAELTRFTYYVPGRTLGPFLRAQWSPTPHRIVADKSTKELFEACASREEEAYFYSGLAEGAGGLIHEDVQNLVRSFSDAVRAVAAKSLEAKANVWISCPLTGASAHYDMGHNVVIQIFGVKAFDLLPPSSLQTLPIPPTGHPYARQAMNDTGSTFSTITLQPGDALYLPPLWAHRTSSGAEGPSISLNVFVGSRAEDVSEQLSQLPLPFEADWPTSIMQAAVAVYLTAFLDEAGVAFEFLQKRWSLVELREEPDETSCGSAPERDRVRLRGKDAASRVKVLPKDHQLPVVLDYADDVMIGVLDASCIPGFLRKCMTPATDDGLPWKTSLARVCVTRLVARHGLTWEALQPNSEIELRNVRALASSESKTEYFAYIARSKTCQLENCRGMIGDGVEFLKAHLLPDQAVQVTADDEWLKGAVRDHPSLAWSSTCASLLGAAGLLEAVDLRDDTAKLRAAVRLSDGSVQDLKVVQWLPLDALAELPESEALELRAALALASEPTEPRDGDSDKLAERGSCSSQSPEDLEWIAASGHQLPLDVVIVRLDGTEFVRSVSSLADRFEVFRKSVAVFLQKDASQVDLLLGETALPRVGAFRSIAESLAPGMRATAGSVREWAQKDGTTKTDQVEADEEADEELYSALVQLQDDQHEIEKERQEIEAMLAENDRNFQHARRVVEAGVKDRGQLRDLNRWTDATIEGKGMAEERQHAVQDQVVRWQQLQGQRWVAATDEAPEPGRAPVPDTWNVDDGTRMLIWHHNSRRTKLFVPPENMPLSGEVGQLPMQEEDFWMLSSWPNKRTVHWPLSGRAKQCLATSYRPRSSSWNLRWQHQPKREDEDEHDRPTRPRPTRTISKWATSGSNRDSWNGDVPGKLLREQLPEAKRLTLWWKQSSPQNLNQLKDPWRICGGPEPREAETRTGGSVNRHHKLFTKAVPEVARALGLQPGNAMEVVGAFYGLTNAPRVFWQDTDTKVTCVNGGRRQAYLHLGACWTAG</sequence>
<dbReference type="SUPFAM" id="SSF51197">
    <property type="entry name" value="Clavaminate synthase-like"/>
    <property type="match status" value="1"/>
</dbReference>
<evidence type="ECO:0000313" key="9">
    <source>
        <dbReference type="EMBL" id="OLQ00574.1"/>
    </source>
</evidence>
<dbReference type="PANTHER" id="PTHR12461">
    <property type="entry name" value="HYPOXIA-INDUCIBLE FACTOR 1 ALPHA INHIBITOR-RELATED"/>
    <property type="match status" value="1"/>
</dbReference>
<keyword evidence="3" id="KW-0479">Metal-binding</keyword>
<dbReference type="AlphaFoldDB" id="A0A1Q9DZG6"/>
<feature type="compositionally biased region" description="Basic and acidic residues" evidence="7">
    <location>
        <begin position="1033"/>
        <end position="1045"/>
    </location>
</feature>
<keyword evidence="6" id="KW-0539">Nucleus</keyword>
<evidence type="ECO:0000256" key="6">
    <source>
        <dbReference type="ARBA" id="ARBA00023242"/>
    </source>
</evidence>
<keyword evidence="4" id="KW-0560">Oxidoreductase</keyword>
<keyword evidence="10" id="KW-1185">Reference proteome</keyword>
<evidence type="ECO:0000256" key="2">
    <source>
        <dbReference type="ARBA" id="ARBA00004123"/>
    </source>
</evidence>
<dbReference type="OrthoDB" id="47172at2759"/>
<evidence type="ECO:0000256" key="7">
    <source>
        <dbReference type="SAM" id="MobiDB-lite"/>
    </source>
</evidence>
<dbReference type="InterPro" id="IPR041667">
    <property type="entry name" value="Cupin_8"/>
</dbReference>
<dbReference type="PROSITE" id="PS51184">
    <property type="entry name" value="JMJC"/>
    <property type="match status" value="1"/>
</dbReference>
<reference evidence="9 10" key="1">
    <citation type="submission" date="2016-02" db="EMBL/GenBank/DDBJ databases">
        <title>Genome analysis of coral dinoflagellate symbionts highlights evolutionary adaptations to a symbiotic lifestyle.</title>
        <authorList>
            <person name="Aranda M."/>
            <person name="Li Y."/>
            <person name="Liew Y.J."/>
            <person name="Baumgarten S."/>
            <person name="Simakov O."/>
            <person name="Wilson M."/>
            <person name="Piel J."/>
            <person name="Ashoor H."/>
            <person name="Bougouffa S."/>
            <person name="Bajic V.B."/>
            <person name="Ryu T."/>
            <person name="Ravasi T."/>
            <person name="Bayer T."/>
            <person name="Micklem G."/>
            <person name="Kim H."/>
            <person name="Bhak J."/>
            <person name="Lajeunesse T.C."/>
            <person name="Voolstra C.R."/>
        </authorList>
    </citation>
    <scope>NUCLEOTIDE SEQUENCE [LARGE SCALE GENOMIC DNA]</scope>
    <source>
        <strain evidence="9 10">CCMP2467</strain>
    </source>
</reference>
<dbReference type="GO" id="GO:0016491">
    <property type="term" value="F:oxidoreductase activity"/>
    <property type="evidence" value="ECO:0007669"/>
    <property type="project" value="UniProtKB-KW"/>
</dbReference>
<feature type="region of interest" description="Disordered" evidence="7">
    <location>
        <begin position="1026"/>
        <end position="1069"/>
    </location>
</feature>
<evidence type="ECO:0000256" key="1">
    <source>
        <dbReference type="ARBA" id="ARBA00001954"/>
    </source>
</evidence>